<dbReference type="EMBL" id="BKCJ011703315">
    <property type="protein sequence ID" value="GFD47611.1"/>
    <property type="molecule type" value="Genomic_DNA"/>
</dbReference>
<feature type="compositionally biased region" description="Gly residues" evidence="1">
    <location>
        <begin position="27"/>
        <end position="36"/>
    </location>
</feature>
<accession>A0A699WS77</accession>
<gene>
    <name evidence="2" type="ORF">Tci_919580</name>
</gene>
<evidence type="ECO:0000313" key="2">
    <source>
        <dbReference type="EMBL" id="GFD47611.1"/>
    </source>
</evidence>
<name>A0A699WS77_TANCI</name>
<reference evidence="2" key="1">
    <citation type="journal article" date="2019" name="Sci. Rep.">
        <title>Draft genome of Tanacetum cinerariifolium, the natural source of mosquito coil.</title>
        <authorList>
            <person name="Yamashiro T."/>
            <person name="Shiraishi A."/>
            <person name="Satake H."/>
            <person name="Nakayama K."/>
        </authorList>
    </citation>
    <scope>NUCLEOTIDE SEQUENCE</scope>
</reference>
<organism evidence="2">
    <name type="scientific">Tanacetum cinerariifolium</name>
    <name type="common">Dalmatian daisy</name>
    <name type="synonym">Chrysanthemum cinerariifolium</name>
    <dbReference type="NCBI Taxonomy" id="118510"/>
    <lineage>
        <taxon>Eukaryota</taxon>
        <taxon>Viridiplantae</taxon>
        <taxon>Streptophyta</taxon>
        <taxon>Embryophyta</taxon>
        <taxon>Tracheophyta</taxon>
        <taxon>Spermatophyta</taxon>
        <taxon>Magnoliopsida</taxon>
        <taxon>eudicotyledons</taxon>
        <taxon>Gunneridae</taxon>
        <taxon>Pentapetalae</taxon>
        <taxon>asterids</taxon>
        <taxon>campanulids</taxon>
        <taxon>Asterales</taxon>
        <taxon>Asteraceae</taxon>
        <taxon>Asteroideae</taxon>
        <taxon>Anthemideae</taxon>
        <taxon>Anthemidinae</taxon>
        <taxon>Tanacetum</taxon>
    </lineage>
</organism>
<comment type="caution">
    <text evidence="2">The sequence shown here is derived from an EMBL/GenBank/DDBJ whole genome shotgun (WGS) entry which is preliminary data.</text>
</comment>
<evidence type="ECO:0000256" key="1">
    <source>
        <dbReference type="SAM" id="MobiDB-lite"/>
    </source>
</evidence>
<feature type="non-terminal residue" evidence="2">
    <location>
        <position position="1"/>
    </location>
</feature>
<protein>
    <submittedName>
        <fullName evidence="2">Uncharacterized protein</fullName>
    </submittedName>
</protein>
<feature type="compositionally biased region" description="Gly residues" evidence="1">
    <location>
        <begin position="94"/>
        <end position="116"/>
    </location>
</feature>
<proteinExistence type="predicted"/>
<feature type="region of interest" description="Disordered" evidence="1">
    <location>
        <begin position="75"/>
        <end position="133"/>
    </location>
</feature>
<sequence>HGEGDNRLGIAAARQGSGRVSQQARGGVEGSHGAVGHGSARRRARLAAHGSGRQAGGQLHGFDYAGRRLGAAVGEGSREAGRSAGCHRSRRGGEGGLHVGDGRGGQGQAGGVGGHVGALIRSGAGNAGRDGRA</sequence>
<feature type="region of interest" description="Disordered" evidence="1">
    <location>
        <begin position="1"/>
        <end position="60"/>
    </location>
</feature>
<feature type="non-terminal residue" evidence="2">
    <location>
        <position position="133"/>
    </location>
</feature>
<dbReference type="AlphaFoldDB" id="A0A699WS77"/>